<protein>
    <submittedName>
        <fullName evidence="3">Uncharacterized protein LOC116289749 isoform X2</fullName>
    </submittedName>
</protein>
<gene>
    <name evidence="3" type="primary">LOC116289749</name>
</gene>
<feature type="region of interest" description="Disordered" evidence="1">
    <location>
        <begin position="120"/>
        <end position="155"/>
    </location>
</feature>
<feature type="compositionally biased region" description="Basic and acidic residues" evidence="1">
    <location>
        <begin position="130"/>
        <end position="141"/>
    </location>
</feature>
<feature type="compositionally biased region" description="Basic and acidic residues" evidence="1">
    <location>
        <begin position="41"/>
        <end position="52"/>
    </location>
</feature>
<proteinExistence type="predicted"/>
<reference evidence="3" key="1">
    <citation type="submission" date="2025-08" db="UniProtKB">
        <authorList>
            <consortium name="RefSeq"/>
        </authorList>
    </citation>
    <scope>IDENTIFICATION</scope>
    <source>
        <tissue evidence="3">Tentacle</tissue>
    </source>
</reference>
<accession>A0A6P8H7Y2</accession>
<name>A0A6P8H7Y2_ACTTE</name>
<feature type="compositionally biased region" description="Low complexity" evidence="1">
    <location>
        <begin position="14"/>
        <end position="40"/>
    </location>
</feature>
<evidence type="ECO:0000313" key="2">
    <source>
        <dbReference type="Proteomes" id="UP000515163"/>
    </source>
</evidence>
<keyword evidence="2" id="KW-1185">Reference proteome</keyword>
<organism evidence="2 3">
    <name type="scientific">Actinia tenebrosa</name>
    <name type="common">Australian red waratah sea anemone</name>
    <dbReference type="NCBI Taxonomy" id="6105"/>
    <lineage>
        <taxon>Eukaryota</taxon>
        <taxon>Metazoa</taxon>
        <taxon>Cnidaria</taxon>
        <taxon>Anthozoa</taxon>
        <taxon>Hexacorallia</taxon>
        <taxon>Actiniaria</taxon>
        <taxon>Actiniidae</taxon>
        <taxon>Actinia</taxon>
    </lineage>
</organism>
<dbReference type="RefSeq" id="XP_031552549.1">
    <property type="nucleotide sequence ID" value="XM_031696689.1"/>
</dbReference>
<dbReference type="AlphaFoldDB" id="A0A6P8H7Y2"/>
<feature type="region of interest" description="Disordered" evidence="1">
    <location>
        <begin position="1"/>
        <end position="71"/>
    </location>
</feature>
<sequence length="179" mass="20146">MPYKKSKKSRIKDLSSLDSSDDPSSSVDDTSEVSSTSVDSSKLEKRRDELSPKSKIARRAKLCKSDHSPIVSREDEIWQKSESNLKVTLAMSESTSISKTGSMESRGKRHTLVQMLALSRSQPEMNNIHGKGEKNDIDKATKTNKKKLQKQKSDYPSLTVSTRQILVILCKKYREKPCP</sequence>
<dbReference type="Proteomes" id="UP000515163">
    <property type="component" value="Unplaced"/>
</dbReference>
<evidence type="ECO:0000256" key="1">
    <source>
        <dbReference type="SAM" id="MobiDB-lite"/>
    </source>
</evidence>
<dbReference type="GeneID" id="116289749"/>
<evidence type="ECO:0000313" key="3">
    <source>
        <dbReference type="RefSeq" id="XP_031552549.1"/>
    </source>
</evidence>
<feature type="compositionally biased region" description="Basic residues" evidence="1">
    <location>
        <begin position="1"/>
        <end position="10"/>
    </location>
</feature>